<comment type="subunit">
    <text evidence="2">Homotetramer.</text>
</comment>
<sequence>MNKVILVGRLASKPFKGITASNIEYSRFTVAIRREYALPNSEPVSDFVPCVAWRSNATFINKFLDKGSLILVEGSFQSSRLTDQNGQPINSYVVNADRIQPLETKEVRDLRRKNSEFEKEFSISDEEKKQTTQSTSKIVDESKDDSDINYDGLTWDL</sequence>
<keyword evidence="1 2" id="KW-0238">DNA-binding</keyword>
<evidence type="ECO:0000256" key="2">
    <source>
        <dbReference type="HAMAP-Rule" id="MF_00984"/>
    </source>
</evidence>
<dbReference type="EMBL" id="QKUB01000004">
    <property type="protein sequence ID" value="PZV99929.1"/>
    <property type="molecule type" value="Genomic_DNA"/>
</dbReference>
<protein>
    <recommendedName>
        <fullName evidence="2 3">Single-stranded DNA-binding protein</fullName>
        <shortName evidence="2">SSB</shortName>
    </recommendedName>
</protein>
<feature type="region of interest" description="Disordered" evidence="4">
    <location>
        <begin position="116"/>
        <end position="146"/>
    </location>
</feature>
<proteinExistence type="inferred from homology"/>
<evidence type="ECO:0000313" key="5">
    <source>
        <dbReference type="EMBL" id="PZV99929.1"/>
    </source>
</evidence>
<dbReference type="Gene3D" id="2.40.50.140">
    <property type="entry name" value="Nucleic acid-binding proteins"/>
    <property type="match status" value="1"/>
</dbReference>
<accession>A0A2W7FZV1</accession>
<reference evidence="5 6" key="1">
    <citation type="submission" date="2018-06" db="EMBL/GenBank/DDBJ databases">
        <title>Genomic Encyclopedia of Archaeal and Bacterial Type Strains, Phase II (KMG-II): from individual species to whole genera.</title>
        <authorList>
            <person name="Goeker M."/>
        </authorList>
    </citation>
    <scope>NUCLEOTIDE SEQUENCE [LARGE SCALE GENOMIC DNA]</scope>
    <source>
        <strain evidence="5 6">ATCC 51348</strain>
    </source>
</reference>
<name>A0A2W7FZV1_9BACT</name>
<dbReference type="OrthoDB" id="9809878at2"/>
<dbReference type="InterPro" id="IPR000424">
    <property type="entry name" value="Primosome_PriB/ssb"/>
</dbReference>
<dbReference type="RefSeq" id="WP_111518478.1">
    <property type="nucleotide sequence ID" value="NZ_QKUB01000004.1"/>
</dbReference>
<dbReference type="CDD" id="cd04496">
    <property type="entry name" value="SSB_OBF"/>
    <property type="match status" value="1"/>
</dbReference>
<dbReference type="PIRSF" id="PIRSF002070">
    <property type="entry name" value="SSB"/>
    <property type="match status" value="1"/>
</dbReference>
<evidence type="ECO:0000256" key="3">
    <source>
        <dbReference type="PIRNR" id="PIRNR002070"/>
    </source>
</evidence>
<comment type="caution">
    <text evidence="5">The sequence shown here is derived from an EMBL/GenBank/DDBJ whole genome shotgun (WGS) entry which is preliminary data.</text>
</comment>
<dbReference type="NCBIfam" id="TIGR00621">
    <property type="entry name" value="ssb"/>
    <property type="match status" value="1"/>
</dbReference>
<dbReference type="Pfam" id="PF00436">
    <property type="entry name" value="SSB"/>
    <property type="match status" value="1"/>
</dbReference>
<keyword evidence="6" id="KW-1185">Reference proteome</keyword>
<dbReference type="AlphaFoldDB" id="A0A2W7FZV1"/>
<dbReference type="PANTHER" id="PTHR10302">
    <property type="entry name" value="SINGLE-STRANDED DNA-BINDING PROTEIN"/>
    <property type="match status" value="1"/>
</dbReference>
<evidence type="ECO:0000256" key="1">
    <source>
        <dbReference type="ARBA" id="ARBA00023125"/>
    </source>
</evidence>
<dbReference type="SUPFAM" id="SSF50249">
    <property type="entry name" value="Nucleic acid-binding proteins"/>
    <property type="match status" value="1"/>
</dbReference>
<feature type="compositionally biased region" description="Basic and acidic residues" evidence="4">
    <location>
        <begin position="116"/>
        <end position="130"/>
    </location>
</feature>
<dbReference type="HAMAP" id="MF_00984">
    <property type="entry name" value="SSB"/>
    <property type="match status" value="1"/>
</dbReference>
<dbReference type="PROSITE" id="PS50935">
    <property type="entry name" value="SSB"/>
    <property type="match status" value="1"/>
</dbReference>
<dbReference type="InterPro" id="IPR011344">
    <property type="entry name" value="ssDNA-bd"/>
</dbReference>
<dbReference type="GO" id="GO:0006260">
    <property type="term" value="P:DNA replication"/>
    <property type="evidence" value="ECO:0007669"/>
    <property type="project" value="InterPro"/>
</dbReference>
<evidence type="ECO:0000256" key="4">
    <source>
        <dbReference type="SAM" id="MobiDB-lite"/>
    </source>
</evidence>
<dbReference type="PANTHER" id="PTHR10302:SF27">
    <property type="entry name" value="SINGLE-STRANDED DNA-BINDING PROTEIN"/>
    <property type="match status" value="1"/>
</dbReference>
<gene>
    <name evidence="5" type="ORF">BCF89_1047</name>
</gene>
<dbReference type="GO" id="GO:0009295">
    <property type="term" value="C:nucleoid"/>
    <property type="evidence" value="ECO:0007669"/>
    <property type="project" value="TreeGrafter"/>
</dbReference>
<evidence type="ECO:0000313" key="6">
    <source>
        <dbReference type="Proteomes" id="UP000249646"/>
    </source>
</evidence>
<dbReference type="Proteomes" id="UP000249646">
    <property type="component" value="Unassembled WGS sequence"/>
</dbReference>
<dbReference type="InterPro" id="IPR012340">
    <property type="entry name" value="NA-bd_OB-fold"/>
</dbReference>
<dbReference type="GO" id="GO:0003697">
    <property type="term" value="F:single-stranded DNA binding"/>
    <property type="evidence" value="ECO:0007669"/>
    <property type="project" value="UniProtKB-UniRule"/>
</dbReference>
<comment type="caution">
    <text evidence="2">Lacks conserved residue(s) required for the propagation of feature annotation.</text>
</comment>
<organism evidence="5 6">
    <name type="scientific">Metamycoplasma auris</name>
    <dbReference type="NCBI Taxonomy" id="51363"/>
    <lineage>
        <taxon>Bacteria</taxon>
        <taxon>Bacillati</taxon>
        <taxon>Mycoplasmatota</taxon>
        <taxon>Mycoplasmoidales</taxon>
        <taxon>Metamycoplasmataceae</taxon>
        <taxon>Metamycoplasma</taxon>
    </lineage>
</organism>